<evidence type="ECO:0000313" key="3">
    <source>
        <dbReference type="Proteomes" id="UP000244224"/>
    </source>
</evidence>
<organism evidence="2 3">
    <name type="scientific">Gemmobacter caeni</name>
    <dbReference type="NCBI Taxonomy" id="589035"/>
    <lineage>
        <taxon>Bacteria</taxon>
        <taxon>Pseudomonadati</taxon>
        <taxon>Pseudomonadota</taxon>
        <taxon>Alphaproteobacteria</taxon>
        <taxon>Rhodobacterales</taxon>
        <taxon>Paracoccaceae</taxon>
        <taxon>Gemmobacter</taxon>
    </lineage>
</organism>
<feature type="region of interest" description="Disordered" evidence="1">
    <location>
        <begin position="49"/>
        <end position="69"/>
    </location>
</feature>
<gene>
    <name evidence="2" type="ORF">C8N34_1356</name>
</gene>
<dbReference type="Proteomes" id="UP000244224">
    <property type="component" value="Unassembled WGS sequence"/>
</dbReference>
<reference evidence="2 3" key="1">
    <citation type="submission" date="2018-04" db="EMBL/GenBank/DDBJ databases">
        <title>Genomic Encyclopedia of Archaeal and Bacterial Type Strains, Phase II (KMG-II): from individual species to whole genera.</title>
        <authorList>
            <person name="Goeker M."/>
        </authorList>
    </citation>
    <scope>NUCLEOTIDE SEQUENCE [LARGE SCALE GENOMIC DNA]</scope>
    <source>
        <strain evidence="2 3">DSM 21823</strain>
    </source>
</reference>
<evidence type="ECO:0000313" key="2">
    <source>
        <dbReference type="EMBL" id="PTX40329.1"/>
    </source>
</evidence>
<sequence>MEVARFVAASVGVETVPTEVIGRPSVVIVVPVEGDQFAMRFTPKWGCRGKSRPEGRMTSIHGAPARLRA</sequence>
<accession>A0A2T6A973</accession>
<proteinExistence type="predicted"/>
<comment type="caution">
    <text evidence="2">The sequence shown here is derived from an EMBL/GenBank/DDBJ whole genome shotgun (WGS) entry which is preliminary data.</text>
</comment>
<dbReference type="AlphaFoldDB" id="A0A2T6A973"/>
<name>A0A2T6A973_9RHOB</name>
<dbReference type="EMBL" id="QBKP01000035">
    <property type="protein sequence ID" value="PTX40329.1"/>
    <property type="molecule type" value="Genomic_DNA"/>
</dbReference>
<evidence type="ECO:0000256" key="1">
    <source>
        <dbReference type="SAM" id="MobiDB-lite"/>
    </source>
</evidence>
<protein>
    <submittedName>
        <fullName evidence="2">Uncharacterized protein</fullName>
    </submittedName>
</protein>
<keyword evidence="3" id="KW-1185">Reference proteome</keyword>